<dbReference type="GO" id="GO:0042364">
    <property type="term" value="P:water-soluble vitamin biosynthetic process"/>
    <property type="evidence" value="ECO:0007669"/>
    <property type="project" value="UniProtKB-ARBA"/>
</dbReference>
<dbReference type="GO" id="GO:0004076">
    <property type="term" value="F:biotin synthase activity"/>
    <property type="evidence" value="ECO:0007669"/>
    <property type="project" value="UniProtKB-EC"/>
</dbReference>
<evidence type="ECO:0000256" key="7">
    <source>
        <dbReference type="ARBA" id="ARBA00034078"/>
    </source>
</evidence>
<dbReference type="KEGG" id="fng:JM64_05140"/>
<dbReference type="InterPro" id="IPR006638">
    <property type="entry name" value="Elp3/MiaA/NifB-like_rSAM"/>
</dbReference>
<reference evidence="10" key="2">
    <citation type="journal article" date="2020" name="mSystems">
        <title>Genome- and Community-Level Interaction Insights into Carbon Utilization and Element Cycling Functions of Hydrothermarchaeota in Hydrothermal Sediment.</title>
        <authorList>
            <person name="Zhou Z."/>
            <person name="Liu Y."/>
            <person name="Xu W."/>
            <person name="Pan J."/>
            <person name="Luo Z.H."/>
            <person name="Li M."/>
        </authorList>
    </citation>
    <scope>NUCLEOTIDE SEQUENCE [LARGE SCALE GENOMIC DNA]</scope>
    <source>
        <strain evidence="11">SpSt-604</strain>
        <strain evidence="10">SpSt-640</strain>
    </source>
</reference>
<dbReference type="Proteomes" id="UP000077096">
    <property type="component" value="Chromosome"/>
</dbReference>
<evidence type="ECO:0000313" key="10">
    <source>
        <dbReference type="EMBL" id="HGQ76584.1"/>
    </source>
</evidence>
<keyword evidence="3" id="KW-0949">S-adenosyl-L-methionine</keyword>
<dbReference type="AlphaFoldDB" id="A0A172T388"/>
<dbReference type="GO" id="GO:0051539">
    <property type="term" value="F:4 iron, 4 sulfur cluster binding"/>
    <property type="evidence" value="ECO:0007669"/>
    <property type="project" value="UniProtKB-KW"/>
</dbReference>
<evidence type="ECO:0000256" key="2">
    <source>
        <dbReference type="ARBA" id="ARBA00022485"/>
    </source>
</evidence>
<dbReference type="SMART" id="SM00876">
    <property type="entry name" value="BATS"/>
    <property type="match status" value="1"/>
</dbReference>
<dbReference type="InterPro" id="IPR010722">
    <property type="entry name" value="BATS_dom"/>
</dbReference>
<dbReference type="InterPro" id="IPR013785">
    <property type="entry name" value="Aldolase_TIM"/>
</dbReference>
<dbReference type="PROSITE" id="PS51918">
    <property type="entry name" value="RADICAL_SAM"/>
    <property type="match status" value="1"/>
</dbReference>
<dbReference type="SUPFAM" id="SSF102114">
    <property type="entry name" value="Radical SAM enzymes"/>
    <property type="match status" value="1"/>
</dbReference>
<dbReference type="EMBL" id="DTBH01000034">
    <property type="protein sequence ID" value="HGQ76584.1"/>
    <property type="molecule type" value="Genomic_DNA"/>
</dbReference>
<protein>
    <submittedName>
        <fullName evidence="9">Biotin synthase</fullName>
        <ecNumber evidence="9">2.8.1.6</ecNumber>
    </submittedName>
    <submittedName>
        <fullName evidence="10">[FeFe] hydrogenase H-cluster radical SAM maturase HydE</fullName>
    </submittedName>
</protein>
<evidence type="ECO:0000256" key="3">
    <source>
        <dbReference type="ARBA" id="ARBA00022691"/>
    </source>
</evidence>
<organism evidence="9 12">
    <name type="scientific">Fervidobacterium pennivorans</name>
    <dbReference type="NCBI Taxonomy" id="93466"/>
    <lineage>
        <taxon>Bacteria</taxon>
        <taxon>Thermotogati</taxon>
        <taxon>Thermotogota</taxon>
        <taxon>Thermotogae</taxon>
        <taxon>Thermotogales</taxon>
        <taxon>Fervidobacteriaceae</taxon>
        <taxon>Fervidobacterium</taxon>
    </lineage>
</organism>
<dbReference type="SFLD" id="SFLDG01060">
    <property type="entry name" value="BATS_domain_containing"/>
    <property type="match status" value="1"/>
</dbReference>
<feature type="domain" description="Radical SAM core" evidence="8">
    <location>
        <begin position="42"/>
        <end position="261"/>
    </location>
</feature>
<dbReference type="Gene3D" id="3.20.20.70">
    <property type="entry name" value="Aldolase class I"/>
    <property type="match status" value="1"/>
</dbReference>
<dbReference type="PANTHER" id="PTHR43726:SF1">
    <property type="entry name" value="BIOTIN SYNTHASE"/>
    <property type="match status" value="1"/>
</dbReference>
<gene>
    <name evidence="10" type="primary">hydE</name>
    <name evidence="11" type="ORF">ENT72_01020</name>
    <name evidence="10" type="ORF">ENU12_01380</name>
    <name evidence="9" type="ORF">JM64_05140</name>
</gene>
<evidence type="ECO:0000313" key="11">
    <source>
        <dbReference type="EMBL" id="HGU41498.1"/>
    </source>
</evidence>
<dbReference type="InterPro" id="IPR034422">
    <property type="entry name" value="HydE/PylB-like"/>
</dbReference>
<comment type="cofactor">
    <cofactor evidence="7">
        <name>[2Fe-2S] cluster</name>
        <dbReference type="ChEBI" id="CHEBI:190135"/>
    </cofactor>
</comment>
<evidence type="ECO:0000256" key="1">
    <source>
        <dbReference type="ARBA" id="ARBA00001966"/>
    </source>
</evidence>
<keyword evidence="5" id="KW-0408">Iron</keyword>
<dbReference type="InterPro" id="IPR024021">
    <property type="entry name" value="FeFe-hyd_HydE_rSAM"/>
</dbReference>
<evidence type="ECO:0000313" key="12">
    <source>
        <dbReference type="Proteomes" id="UP000077096"/>
    </source>
</evidence>
<dbReference type="EMBL" id="CP011393">
    <property type="protein sequence ID" value="ANE41424.1"/>
    <property type="molecule type" value="Genomic_DNA"/>
</dbReference>
<dbReference type="SFLD" id="SFLDS00029">
    <property type="entry name" value="Radical_SAM"/>
    <property type="match status" value="1"/>
</dbReference>
<dbReference type="GO" id="GO:0046872">
    <property type="term" value="F:metal ion binding"/>
    <property type="evidence" value="ECO:0007669"/>
    <property type="project" value="UniProtKB-KW"/>
</dbReference>
<dbReference type="SFLD" id="SFLDG01280">
    <property type="entry name" value="HydE/PylB-like"/>
    <property type="match status" value="1"/>
</dbReference>
<comment type="cofactor">
    <cofactor evidence="1">
        <name>[4Fe-4S] cluster</name>
        <dbReference type="ChEBI" id="CHEBI:49883"/>
    </cofactor>
</comment>
<dbReference type="Pfam" id="PF04055">
    <property type="entry name" value="Radical_SAM"/>
    <property type="match status" value="1"/>
</dbReference>
<dbReference type="OrthoDB" id="9775764at2"/>
<dbReference type="NCBIfam" id="TIGR03956">
    <property type="entry name" value="rSAM_HydE"/>
    <property type="match status" value="1"/>
</dbReference>
<evidence type="ECO:0000259" key="8">
    <source>
        <dbReference type="PROSITE" id="PS51918"/>
    </source>
</evidence>
<keyword evidence="9" id="KW-0808">Transferase</keyword>
<dbReference type="GO" id="GO:0044272">
    <property type="term" value="P:sulfur compound biosynthetic process"/>
    <property type="evidence" value="ECO:0007669"/>
    <property type="project" value="UniProtKB-ARBA"/>
</dbReference>
<dbReference type="EC" id="2.8.1.6" evidence="9"/>
<keyword evidence="6" id="KW-0411">Iron-sulfur</keyword>
<evidence type="ECO:0000256" key="6">
    <source>
        <dbReference type="ARBA" id="ARBA00023014"/>
    </source>
</evidence>
<dbReference type="SMART" id="SM00729">
    <property type="entry name" value="Elp3"/>
    <property type="match status" value="1"/>
</dbReference>
<proteinExistence type="predicted"/>
<name>A0A172T388_FERPE</name>
<keyword evidence="2" id="KW-0004">4Fe-4S</keyword>
<evidence type="ECO:0000256" key="4">
    <source>
        <dbReference type="ARBA" id="ARBA00022723"/>
    </source>
</evidence>
<dbReference type="SFLD" id="SFLDF00348">
    <property type="entry name" value="FeFe_hydrogenase_maturase_(Hyd"/>
    <property type="match status" value="1"/>
</dbReference>
<accession>A0A172T388</accession>
<dbReference type="PATRIC" id="fig|93466.3.peg.1095"/>
<dbReference type="InterPro" id="IPR007197">
    <property type="entry name" value="rSAM"/>
</dbReference>
<evidence type="ECO:0000313" key="9">
    <source>
        <dbReference type="EMBL" id="ANE41424.1"/>
    </source>
</evidence>
<dbReference type="SFLD" id="SFLDG01082">
    <property type="entry name" value="B12-binding_domain_containing"/>
    <property type="match status" value="1"/>
</dbReference>
<evidence type="ECO:0000256" key="5">
    <source>
        <dbReference type="ARBA" id="ARBA00023004"/>
    </source>
</evidence>
<dbReference type="CDD" id="cd01335">
    <property type="entry name" value="Radical_SAM"/>
    <property type="match status" value="1"/>
</dbReference>
<dbReference type="PANTHER" id="PTHR43726">
    <property type="entry name" value="3-METHYLORNITHINE SYNTHASE"/>
    <property type="match status" value="1"/>
</dbReference>
<dbReference type="InterPro" id="IPR058240">
    <property type="entry name" value="rSAM_sf"/>
</dbReference>
<keyword evidence="4" id="KW-0479">Metal-binding</keyword>
<sequence length="351" mass="39750">MLDVKKIQNVDLDYLTHVIKSGKYDEEIFKTADEIRRKYVGEEVHLRAIIEFSNICTQHCLYCGLRADNKNLQRYRMSPEEIIERARLIAKLGIKTIVLQSGEDPYYTTEIISHLITEIKKLDVAITLSIGERGFEEYRIWKELGADRYLMRHETAAPELYAKLHPNDSFENRKAHLYELKRLGYETGAGFMVGLPGQTAYDLALDLAFLKELDADMIGIGPFIPNPDTPLKDAKGGDLQTTLRMIALARIVVPTANIPATTALGSINPFGRQYGLKYGANVIMPNLTPNPYRPNYSLYPGKICLFERDTACVECTKQMIRSVGLVVGEGYGYRKKTEMSEEKEVLNVEKA</sequence>
<dbReference type="EMBL" id="DSZT01000034">
    <property type="protein sequence ID" value="HGU41498.1"/>
    <property type="molecule type" value="Genomic_DNA"/>
</dbReference>
<reference evidence="9 12" key="1">
    <citation type="submission" date="2014-08" db="EMBL/GenBank/DDBJ databases">
        <title>Fervidobacterium pennivorans DYC genome.</title>
        <authorList>
            <person name="Wushke S."/>
        </authorList>
    </citation>
    <scope>NUCLEOTIDE SEQUENCE [LARGE SCALE GENOMIC DNA]</scope>
    <source>
        <strain evidence="9 12">DYC</strain>
    </source>
</reference>